<keyword evidence="2" id="KW-1185">Reference proteome</keyword>
<reference evidence="1 2" key="1">
    <citation type="submission" date="2018-11" db="EMBL/GenBank/DDBJ databases">
        <authorList>
            <consortium name="Pathogen Informatics"/>
        </authorList>
    </citation>
    <scope>NUCLEOTIDE SEQUENCE [LARGE SCALE GENOMIC DNA]</scope>
</reference>
<protein>
    <submittedName>
        <fullName evidence="1">Uncharacterized protein</fullName>
    </submittedName>
</protein>
<dbReference type="EMBL" id="UYRU01063505">
    <property type="protein sequence ID" value="VDN15750.1"/>
    <property type="molecule type" value="Genomic_DNA"/>
</dbReference>
<gene>
    <name evidence="1" type="ORF">DILT_LOCUS11581</name>
</gene>
<evidence type="ECO:0000313" key="1">
    <source>
        <dbReference type="EMBL" id="VDN15750.1"/>
    </source>
</evidence>
<proteinExistence type="predicted"/>
<name>A0A3P7LR92_DIBLA</name>
<dbReference type="Proteomes" id="UP000281553">
    <property type="component" value="Unassembled WGS sequence"/>
</dbReference>
<evidence type="ECO:0000313" key="2">
    <source>
        <dbReference type="Proteomes" id="UP000281553"/>
    </source>
</evidence>
<dbReference type="OrthoDB" id="10577876at2759"/>
<accession>A0A3P7LR92</accession>
<sequence length="397" mass="45406">MHANKKDNKGLYPIEEDLNFTGSVEDAWGNLLMAITNKDAIDFNDVYCRRNVTFIITLPDVNLTAKKLHKIKLQTFDCSEETLIMAAKGQIMRNQKLCRSEDVAAREKLQGEENYKHFLRQTTCTIIKQNVTWTRGAEFNFSVDGEDDTIYLVQCTLFDCTWSFKVIKKLTPQQIKTGCEFDSLERWIRARMLVVGLPTHQSTGELRRHDWRHVLKQTYLVKSCTLSNQHYTKASRPRCGGPPRPAREILPIPKPVFILGGVLSGCFLFFTEELKALINKAGHNSYADDPQVLLAYTVFLEEYTEEKHERLKRFVSAYLECRQGFKSCPENAKSERLFERIQMHPKNAAPENVDRKIQKAMKSQKPDVIALYLFAVGYAEFQQGPGSHGDIGGVSVI</sequence>
<organism evidence="1 2">
    <name type="scientific">Dibothriocephalus latus</name>
    <name type="common">Fish tapeworm</name>
    <name type="synonym">Diphyllobothrium latum</name>
    <dbReference type="NCBI Taxonomy" id="60516"/>
    <lineage>
        <taxon>Eukaryota</taxon>
        <taxon>Metazoa</taxon>
        <taxon>Spiralia</taxon>
        <taxon>Lophotrochozoa</taxon>
        <taxon>Platyhelminthes</taxon>
        <taxon>Cestoda</taxon>
        <taxon>Eucestoda</taxon>
        <taxon>Diphyllobothriidea</taxon>
        <taxon>Diphyllobothriidae</taxon>
        <taxon>Dibothriocephalus</taxon>
    </lineage>
</organism>
<dbReference type="AlphaFoldDB" id="A0A3P7LR92"/>